<sequence length="87" mass="9923">MPSEVTTVVRSDHTNWLCNKNPALGRPLHCNNVNDMRYDDCDSCHLTRDVGDDAMDDNWENIGTLIAKDSNGTETWEYKERLTNGVH</sequence>
<gene>
    <name evidence="1" type="ORF">FSARC_6554</name>
</gene>
<evidence type="ECO:0000313" key="1">
    <source>
        <dbReference type="EMBL" id="KAF4965659.1"/>
    </source>
</evidence>
<organism evidence="1 2">
    <name type="scientific">Fusarium sarcochroum</name>
    <dbReference type="NCBI Taxonomy" id="1208366"/>
    <lineage>
        <taxon>Eukaryota</taxon>
        <taxon>Fungi</taxon>
        <taxon>Dikarya</taxon>
        <taxon>Ascomycota</taxon>
        <taxon>Pezizomycotina</taxon>
        <taxon>Sordariomycetes</taxon>
        <taxon>Hypocreomycetidae</taxon>
        <taxon>Hypocreales</taxon>
        <taxon>Nectriaceae</taxon>
        <taxon>Fusarium</taxon>
        <taxon>Fusarium lateritium species complex</taxon>
    </lineage>
</organism>
<dbReference type="OrthoDB" id="4978615at2759"/>
<reference evidence="1" key="2">
    <citation type="submission" date="2020-05" db="EMBL/GenBank/DDBJ databases">
        <authorList>
            <person name="Kim H.-S."/>
            <person name="Proctor R.H."/>
            <person name="Brown D.W."/>
        </authorList>
    </citation>
    <scope>NUCLEOTIDE SEQUENCE</scope>
    <source>
        <strain evidence="1">NRRL 20472</strain>
    </source>
</reference>
<accession>A0A8H4X974</accession>
<dbReference type="EMBL" id="JABEXW010000334">
    <property type="protein sequence ID" value="KAF4965659.1"/>
    <property type="molecule type" value="Genomic_DNA"/>
</dbReference>
<reference evidence="1" key="1">
    <citation type="journal article" date="2020" name="BMC Genomics">
        <title>Correction to: Identification and distribution of gene clusters required for synthesis of sphingolipid metabolism inhibitors in diverse species of the filamentous fungus Fusarium.</title>
        <authorList>
            <person name="Kim H.S."/>
            <person name="Lohmar J.M."/>
            <person name="Busman M."/>
            <person name="Brown D.W."/>
            <person name="Naumann T.A."/>
            <person name="Divon H.H."/>
            <person name="Lysoe E."/>
            <person name="Uhlig S."/>
            <person name="Proctor R.H."/>
        </authorList>
    </citation>
    <scope>NUCLEOTIDE SEQUENCE</scope>
    <source>
        <strain evidence="1">NRRL 20472</strain>
    </source>
</reference>
<proteinExistence type="predicted"/>
<evidence type="ECO:0000313" key="2">
    <source>
        <dbReference type="Proteomes" id="UP000622797"/>
    </source>
</evidence>
<protein>
    <submittedName>
        <fullName evidence="1">Uncharacterized protein</fullName>
    </submittedName>
</protein>
<dbReference type="AlphaFoldDB" id="A0A8H4X974"/>
<comment type="caution">
    <text evidence="1">The sequence shown here is derived from an EMBL/GenBank/DDBJ whole genome shotgun (WGS) entry which is preliminary data.</text>
</comment>
<dbReference type="Proteomes" id="UP000622797">
    <property type="component" value="Unassembled WGS sequence"/>
</dbReference>
<keyword evidence="2" id="KW-1185">Reference proteome</keyword>
<name>A0A8H4X974_9HYPO</name>